<evidence type="ECO:0000313" key="1">
    <source>
        <dbReference type="EMBL" id="SDF27390.1"/>
    </source>
</evidence>
<sequence>MDKKNITFNLRYAEINVSKYSQFDLEKKFNKDEKPLIEFQSNFQFRVEKEEDKLVCIVNVKLIVLETKEHFAELKVENSFNIKPFEEVVKIEDDDTYDIPDPVLHNIVSLSISTVRGILSEKLKGTIAQNEVYPLINAASLFQDKK</sequence>
<dbReference type="EMBL" id="FNBA01000025">
    <property type="protein sequence ID" value="SDF27390.1"/>
    <property type="molecule type" value="Genomic_DNA"/>
</dbReference>
<evidence type="ECO:0000313" key="2">
    <source>
        <dbReference type="Proteomes" id="UP000199321"/>
    </source>
</evidence>
<dbReference type="OrthoDB" id="765399at2"/>
<keyword evidence="2" id="KW-1185">Reference proteome</keyword>
<protein>
    <recommendedName>
        <fullName evidence="3">Preprotein translocase subunit SecB</fullName>
    </recommendedName>
</protein>
<accession>A0A1G7JR15</accession>
<name>A0A1G7JR15_9FLAO</name>
<organism evidence="1 2">
    <name type="scientific">Ulvibacter litoralis</name>
    <dbReference type="NCBI Taxonomy" id="227084"/>
    <lineage>
        <taxon>Bacteria</taxon>
        <taxon>Pseudomonadati</taxon>
        <taxon>Bacteroidota</taxon>
        <taxon>Flavobacteriia</taxon>
        <taxon>Flavobacteriales</taxon>
        <taxon>Flavobacteriaceae</taxon>
        <taxon>Ulvibacter</taxon>
    </lineage>
</organism>
<dbReference type="STRING" id="227084.SAMN05421855_1253"/>
<gene>
    <name evidence="1" type="ORF">SAMN05421855_1253</name>
</gene>
<dbReference type="Proteomes" id="UP000199321">
    <property type="component" value="Unassembled WGS sequence"/>
</dbReference>
<evidence type="ECO:0008006" key="3">
    <source>
        <dbReference type="Google" id="ProtNLM"/>
    </source>
</evidence>
<reference evidence="1 2" key="1">
    <citation type="submission" date="2016-10" db="EMBL/GenBank/DDBJ databases">
        <authorList>
            <person name="de Groot N.N."/>
        </authorList>
    </citation>
    <scope>NUCLEOTIDE SEQUENCE [LARGE SCALE GENOMIC DNA]</scope>
    <source>
        <strain evidence="1 2">DSM 16195</strain>
    </source>
</reference>
<dbReference type="RefSeq" id="WP_093145527.1">
    <property type="nucleotide sequence ID" value="NZ_BMWO01000030.1"/>
</dbReference>
<proteinExistence type="predicted"/>
<dbReference type="AlphaFoldDB" id="A0A1G7JR15"/>